<feature type="compositionally biased region" description="Low complexity" evidence="1">
    <location>
        <begin position="801"/>
        <end position="877"/>
    </location>
</feature>
<dbReference type="PANTHER" id="PTHR37162">
    <property type="entry name" value="HAT FAMILY DIMERISATION DOMAINCONTAINING PROTEIN-RELATED"/>
    <property type="match status" value="1"/>
</dbReference>
<evidence type="ECO:0000256" key="1">
    <source>
        <dbReference type="SAM" id="MobiDB-lite"/>
    </source>
</evidence>
<feature type="region of interest" description="Disordered" evidence="1">
    <location>
        <begin position="730"/>
        <end position="917"/>
    </location>
</feature>
<proteinExistence type="predicted"/>
<evidence type="ECO:0000313" key="3">
    <source>
        <dbReference type="Proteomes" id="UP001346869"/>
    </source>
</evidence>
<gene>
    <name evidence="2" type="ORF">PBY51_010290</name>
</gene>
<reference evidence="2 3" key="1">
    <citation type="journal article" date="2023" name="Genes (Basel)">
        <title>Chromosome-Level Genome Assembly and Circadian Gene Repertoire of the Patagonia Blennie Eleginops maclovinus-The Closest Ancestral Proxy of Antarctic Cryonotothenioids.</title>
        <authorList>
            <person name="Cheng C.C."/>
            <person name="Rivera-Colon A.G."/>
            <person name="Minhas B.F."/>
            <person name="Wilson L."/>
            <person name="Rayamajhi N."/>
            <person name="Vargas-Chacoff L."/>
            <person name="Catchen J.M."/>
        </authorList>
    </citation>
    <scope>NUCLEOTIDE SEQUENCE [LARGE SCALE GENOMIC DNA]</scope>
    <source>
        <strain evidence="2">JMC-PN-2008</strain>
    </source>
</reference>
<name>A0AAN7XCC5_ELEMC</name>
<dbReference type="EMBL" id="JAUZQC010000016">
    <property type="protein sequence ID" value="KAK5857020.1"/>
    <property type="molecule type" value="Genomic_DNA"/>
</dbReference>
<feature type="compositionally biased region" description="Basic and acidic residues" evidence="1">
    <location>
        <begin position="904"/>
        <end position="917"/>
    </location>
</feature>
<sequence length="917" mass="101381">MQYMKPGENTLEIDKGLKNKWRWVWLEEIGRDGKPFSSWCKKLSETGACFCTLCSRRLIYASSGKKVLRKHESDPRHLAAVRAVPHTTRLPGATTTSDVPASITDRVCELKIRVCAFLAEHDLSFTLSQPLVELCKKVAEDKIALSKMSISNQLASYFNTHGITPEFKRQISTKLKNNMFSLNVDEATNNNMDKVLNVLVRFFDNEENAVKTQHLASRKMNIANAAALTQELKDVLQSYGLGLQQVTSILLDNCAVMRGKKSGLETQLRRENPHLLDISGDTVHMVSNGAKAMMSPFKAEVEDFCSDVFYDIEKSPKQKEIFSEFQRLLHLTPKSLIRPISNRFLQMLEVCNRVRELLDVLIVHYYNLLDPGEEHKYRKLLKQVLERHEVSPQERARIEVLQGEQATASRTQTNQSRKERISVLFTDFDRLTVLIDLFRGVLPTFQAFLKKLQHEKPMVHLLHVEMLALVRELLSKFMKPGAIPLSVKEILKINVRDAALQLPNKSLCVGKYGYSAMTKARVAKTLWVGNLYNSLREGYMKAAEFLLKNLPLDNHMVTSLSALTPSLIQCDSLGSAFMALGKALPNVVPPEALGPLREEVRAYQIDADLVPLANAYVEENSRVDVDWWSQVALLRNSERGVRYPTLIKLVKALLSIFTGPLVEGSFNIMDDILEADRCRMNVETYESLAIIKSTMKARKWTASTMLIDQPLRNSCLSSYKTYQLHLEKKKAREQGMREKRMSEAMRVRSTAVANRMVTQAKKSKGPSSSSTRPAASPRPTRPSPKTISSAKTRPFRPTGPSTTSSGAAKKPSSSSSGPSASSSGATNKPSASSSGPSASSSGPSASSSGPSAFSSGPSASSSGPSASSSGPSTASSGQPKLFSLFHGPAKKSSSIASTTSGKRKSSDDSEPGKKRKK</sequence>
<protein>
    <submittedName>
        <fullName evidence="2">Uncharacterized protein</fullName>
    </submittedName>
</protein>
<feature type="compositionally biased region" description="Low complexity" evidence="1">
    <location>
        <begin position="890"/>
        <end position="900"/>
    </location>
</feature>
<organism evidence="2 3">
    <name type="scientific">Eleginops maclovinus</name>
    <name type="common">Patagonian blennie</name>
    <name type="synonym">Eleginus maclovinus</name>
    <dbReference type="NCBI Taxonomy" id="56733"/>
    <lineage>
        <taxon>Eukaryota</taxon>
        <taxon>Metazoa</taxon>
        <taxon>Chordata</taxon>
        <taxon>Craniata</taxon>
        <taxon>Vertebrata</taxon>
        <taxon>Euteleostomi</taxon>
        <taxon>Actinopterygii</taxon>
        <taxon>Neopterygii</taxon>
        <taxon>Teleostei</taxon>
        <taxon>Neoteleostei</taxon>
        <taxon>Acanthomorphata</taxon>
        <taxon>Eupercaria</taxon>
        <taxon>Perciformes</taxon>
        <taxon>Notothenioidei</taxon>
        <taxon>Eleginopidae</taxon>
        <taxon>Eleginops</taxon>
    </lineage>
</organism>
<feature type="compositionally biased region" description="Low complexity" evidence="1">
    <location>
        <begin position="766"/>
        <end position="778"/>
    </location>
</feature>
<dbReference type="AlphaFoldDB" id="A0AAN7XCC5"/>
<dbReference type="InterPro" id="IPR012337">
    <property type="entry name" value="RNaseH-like_sf"/>
</dbReference>
<reference evidence="2 3" key="2">
    <citation type="journal article" date="2023" name="Mol. Biol. Evol.">
        <title>Genomics of Secondarily Temperate Adaptation in the Only Non-Antarctic Icefish.</title>
        <authorList>
            <person name="Rivera-Colon A.G."/>
            <person name="Rayamajhi N."/>
            <person name="Minhas B.F."/>
            <person name="Madrigal G."/>
            <person name="Bilyk K.T."/>
            <person name="Yoon V."/>
            <person name="Hune M."/>
            <person name="Gregory S."/>
            <person name="Cheng C.H.C."/>
            <person name="Catchen J.M."/>
        </authorList>
    </citation>
    <scope>NUCLEOTIDE SEQUENCE [LARGE SCALE GENOMIC DNA]</scope>
    <source>
        <strain evidence="2">JMC-PN-2008</strain>
    </source>
</reference>
<dbReference type="SUPFAM" id="SSF53098">
    <property type="entry name" value="Ribonuclease H-like"/>
    <property type="match status" value="1"/>
</dbReference>
<feature type="compositionally biased region" description="Basic and acidic residues" evidence="1">
    <location>
        <begin position="730"/>
        <end position="746"/>
    </location>
</feature>
<dbReference type="PANTHER" id="PTHR37162:SF1">
    <property type="entry name" value="BED-TYPE DOMAIN-CONTAINING PROTEIN"/>
    <property type="match status" value="1"/>
</dbReference>
<evidence type="ECO:0000313" key="2">
    <source>
        <dbReference type="EMBL" id="KAK5857020.1"/>
    </source>
</evidence>
<accession>A0AAN7XCC5</accession>
<dbReference type="Proteomes" id="UP001346869">
    <property type="component" value="Unassembled WGS sequence"/>
</dbReference>
<comment type="caution">
    <text evidence="2">The sequence shown here is derived from an EMBL/GenBank/DDBJ whole genome shotgun (WGS) entry which is preliminary data.</text>
</comment>
<keyword evidence="3" id="KW-1185">Reference proteome</keyword>